<keyword evidence="2" id="KW-1185">Reference proteome</keyword>
<sequence>MYSTLVLNQTPLLECEDVGDSSNKGDLHLFDELYDGVQEEIEQDQLNQISNEVDKYIAGEMEKRAENFSLYKDPTDDDLQFYREIEEIEKSMLLYSLV</sequence>
<reference evidence="1" key="2">
    <citation type="submission" date="2020-08" db="EMBL/GenBank/DDBJ databases">
        <title>Plant Genome Project.</title>
        <authorList>
            <person name="Zhang R.-G."/>
        </authorList>
    </citation>
    <scope>NUCLEOTIDE SEQUENCE</scope>
    <source>
        <strain evidence="1">Huo1</strain>
        <tissue evidence="1">Leaf</tissue>
    </source>
</reference>
<evidence type="ECO:0000313" key="2">
    <source>
        <dbReference type="Proteomes" id="UP000298416"/>
    </source>
</evidence>
<dbReference type="Proteomes" id="UP000298416">
    <property type="component" value="Unassembled WGS sequence"/>
</dbReference>
<evidence type="ECO:0000313" key="1">
    <source>
        <dbReference type="EMBL" id="KAG6430112.1"/>
    </source>
</evidence>
<comment type="caution">
    <text evidence="1">The sequence shown here is derived from an EMBL/GenBank/DDBJ whole genome shotgun (WGS) entry which is preliminary data.</text>
</comment>
<dbReference type="EMBL" id="PNBA02000003">
    <property type="protein sequence ID" value="KAG6430112.1"/>
    <property type="molecule type" value="Genomic_DNA"/>
</dbReference>
<accession>A0A8X9A546</accession>
<proteinExistence type="predicted"/>
<dbReference type="AlphaFoldDB" id="A0A8X9A546"/>
<organism evidence="1">
    <name type="scientific">Salvia splendens</name>
    <name type="common">Scarlet sage</name>
    <dbReference type="NCBI Taxonomy" id="180675"/>
    <lineage>
        <taxon>Eukaryota</taxon>
        <taxon>Viridiplantae</taxon>
        <taxon>Streptophyta</taxon>
        <taxon>Embryophyta</taxon>
        <taxon>Tracheophyta</taxon>
        <taxon>Spermatophyta</taxon>
        <taxon>Magnoliopsida</taxon>
        <taxon>eudicotyledons</taxon>
        <taxon>Gunneridae</taxon>
        <taxon>Pentapetalae</taxon>
        <taxon>asterids</taxon>
        <taxon>lamiids</taxon>
        <taxon>Lamiales</taxon>
        <taxon>Lamiaceae</taxon>
        <taxon>Nepetoideae</taxon>
        <taxon>Mentheae</taxon>
        <taxon>Salviinae</taxon>
        <taxon>Salvia</taxon>
        <taxon>Salvia subgen. Calosphace</taxon>
        <taxon>core Calosphace</taxon>
    </lineage>
</organism>
<reference evidence="1" key="1">
    <citation type="submission" date="2018-01" db="EMBL/GenBank/DDBJ databases">
        <authorList>
            <person name="Mao J.F."/>
        </authorList>
    </citation>
    <scope>NUCLEOTIDE SEQUENCE</scope>
    <source>
        <strain evidence="1">Huo1</strain>
        <tissue evidence="1">Leaf</tissue>
    </source>
</reference>
<protein>
    <submittedName>
        <fullName evidence="1">Uncharacterized protein</fullName>
    </submittedName>
</protein>
<gene>
    <name evidence="1" type="ORF">SASPL_108173</name>
</gene>
<name>A0A8X9A546_SALSN</name>